<protein>
    <submittedName>
        <fullName evidence="2">AAA ATPase containing von Willebrand factor type A (VWA) domain</fullName>
    </submittedName>
</protein>
<dbReference type="AlphaFoldDB" id="A0A174AT65"/>
<dbReference type="PANTHER" id="PTHR42759:SF1">
    <property type="entry name" value="MAGNESIUM-CHELATASE SUBUNIT CHLD"/>
    <property type="match status" value="1"/>
</dbReference>
<organism evidence="2 3">
    <name type="scientific">Blautia obeum</name>
    <dbReference type="NCBI Taxonomy" id="40520"/>
    <lineage>
        <taxon>Bacteria</taxon>
        <taxon>Bacillati</taxon>
        <taxon>Bacillota</taxon>
        <taxon>Clostridia</taxon>
        <taxon>Lachnospirales</taxon>
        <taxon>Lachnospiraceae</taxon>
        <taxon>Blautia</taxon>
    </lineage>
</organism>
<sequence length="307" mass="34326">MKKITDFLRDEGISPELIQEVQEFSATHPVKEGLKGRIPVPHFYYYGKKVWEEALAALLCGKNLLLAGEKATGKNVLAENLATVFGHPAWDISFHVNMDASSLIGTDTFRNGKVEFRPGPVYSCACNGGFGIFDEINMARNEALAVLHSALDFRRVIDVPGYERITLADDTRFIATMNYNYAGTRELNEALASRFVVIRMPALTLEDLQRLLREQFPDLSSKYNKQFGLLFMDIQKKCESGELTSKAMDLRGLLDAISLMHKGIPVRDALDLGVTNKIFDSYEQALLSDVMNARISMKLKASEVFDG</sequence>
<dbReference type="RefSeq" id="WP_055065892.1">
    <property type="nucleotide sequence ID" value="NZ_CYZD01000004.1"/>
</dbReference>
<gene>
    <name evidence="2" type="ORF">ERS852394_01137</name>
</gene>
<proteinExistence type="predicted"/>
<feature type="domain" description="ATPase dynein-related AAA" evidence="1">
    <location>
        <begin position="63"/>
        <end position="195"/>
    </location>
</feature>
<reference evidence="2 3" key="1">
    <citation type="submission" date="2015-09" db="EMBL/GenBank/DDBJ databases">
        <authorList>
            <consortium name="Pathogen Informatics"/>
        </authorList>
    </citation>
    <scope>NUCLEOTIDE SEQUENCE [LARGE SCALE GENOMIC DNA]</scope>
    <source>
        <strain evidence="2 3">2789STDY5608837</strain>
    </source>
</reference>
<dbReference type="PANTHER" id="PTHR42759">
    <property type="entry name" value="MOXR FAMILY PROTEIN"/>
    <property type="match status" value="1"/>
</dbReference>
<dbReference type="SUPFAM" id="SSF52540">
    <property type="entry name" value="P-loop containing nucleoside triphosphate hydrolases"/>
    <property type="match status" value="1"/>
</dbReference>
<dbReference type="GO" id="GO:0005524">
    <property type="term" value="F:ATP binding"/>
    <property type="evidence" value="ECO:0007669"/>
    <property type="project" value="InterPro"/>
</dbReference>
<dbReference type="EMBL" id="CYZD01000004">
    <property type="protein sequence ID" value="CUN91852.1"/>
    <property type="molecule type" value="Genomic_DNA"/>
</dbReference>
<accession>A0A174AT65</accession>
<dbReference type="GO" id="GO:0016887">
    <property type="term" value="F:ATP hydrolysis activity"/>
    <property type="evidence" value="ECO:0007669"/>
    <property type="project" value="InterPro"/>
</dbReference>
<evidence type="ECO:0000259" key="1">
    <source>
        <dbReference type="Pfam" id="PF07728"/>
    </source>
</evidence>
<dbReference type="InterPro" id="IPR027417">
    <property type="entry name" value="P-loop_NTPase"/>
</dbReference>
<dbReference type="Pfam" id="PF07728">
    <property type="entry name" value="AAA_5"/>
    <property type="match status" value="1"/>
</dbReference>
<dbReference type="Gene3D" id="3.40.50.300">
    <property type="entry name" value="P-loop containing nucleotide triphosphate hydrolases"/>
    <property type="match status" value="1"/>
</dbReference>
<evidence type="ECO:0000313" key="3">
    <source>
        <dbReference type="Proteomes" id="UP000095409"/>
    </source>
</evidence>
<dbReference type="InterPro" id="IPR050764">
    <property type="entry name" value="CbbQ/NirQ/NorQ/GpvN"/>
</dbReference>
<dbReference type="Proteomes" id="UP000095409">
    <property type="component" value="Unassembled WGS sequence"/>
</dbReference>
<name>A0A174AT65_9FIRM</name>
<dbReference type="InterPro" id="IPR011704">
    <property type="entry name" value="ATPase_dyneun-rel_AAA"/>
</dbReference>
<evidence type="ECO:0000313" key="2">
    <source>
        <dbReference type="EMBL" id="CUN91852.1"/>
    </source>
</evidence>